<dbReference type="Gene3D" id="3.40.50.1820">
    <property type="entry name" value="alpha/beta hydrolase"/>
    <property type="match status" value="1"/>
</dbReference>
<dbReference type="SUPFAM" id="SSF53474">
    <property type="entry name" value="alpha/beta-Hydrolases"/>
    <property type="match status" value="1"/>
</dbReference>
<feature type="compositionally biased region" description="Low complexity" evidence="3">
    <location>
        <begin position="7"/>
        <end position="39"/>
    </location>
</feature>
<organism evidence="6 7">
    <name type="scientific">Accumulibacter regalis</name>
    <dbReference type="NCBI Taxonomy" id="522306"/>
    <lineage>
        <taxon>Bacteria</taxon>
        <taxon>Pseudomonadati</taxon>
        <taxon>Pseudomonadota</taxon>
        <taxon>Betaproteobacteria</taxon>
        <taxon>Candidatus Accumulibacter</taxon>
    </lineage>
</organism>
<feature type="domain" description="Poly-beta-hydroxybutyrate polymerase N-terminal" evidence="5">
    <location>
        <begin position="140"/>
        <end position="180"/>
    </location>
</feature>
<dbReference type="InterPro" id="IPR029058">
    <property type="entry name" value="AB_hydrolase_fold"/>
</dbReference>
<dbReference type="GO" id="GO:0016746">
    <property type="term" value="F:acyltransferase activity"/>
    <property type="evidence" value="ECO:0007669"/>
    <property type="project" value="UniProtKB-KW"/>
</dbReference>
<evidence type="ECO:0000256" key="3">
    <source>
        <dbReference type="SAM" id="MobiDB-lite"/>
    </source>
</evidence>
<dbReference type="PATRIC" id="fig|1454004.3.peg.527"/>
<name>A0A011P6Q6_ACCRE</name>
<feature type="region of interest" description="Disordered" evidence="3">
    <location>
        <begin position="1"/>
        <end position="133"/>
    </location>
</feature>
<comment type="caution">
    <text evidence="6">The sequence shown here is derived from an EMBL/GenBank/DDBJ whole genome shotgun (WGS) entry which is preliminary data.</text>
</comment>
<dbReference type="Pfam" id="PF12551">
    <property type="entry name" value="PHBC_N"/>
    <property type="match status" value="1"/>
</dbReference>
<dbReference type="InterPro" id="IPR010941">
    <property type="entry name" value="PhaC_N"/>
</dbReference>
<evidence type="ECO:0000313" key="6">
    <source>
        <dbReference type="EMBL" id="EXI90653.1"/>
    </source>
</evidence>
<sequence length="709" mass="77729">MSENPEKTIAATGGAETAAASESPSVPTTAASTAATTKPAAKRRTRAATKRSEKPAQSPAAAPLASAPAETRAATGKAPAKPRPTSPQAPTARATRVGPAAPVAANTRTRTTDDATTAPPAQAGFSRRLGDRHTLDSSALEEIDRMTNVALGQLSGGVSPASLAMAYLDWMVHLASSPGKQFQLAAKATRKAMRLGSYALTSAITGNAEPCIEPLRGDHRFDHPGWQRFPYNVIYQGFLLNQQWWHNATTDVRGISKHSQAAVSFTARQILDMTAPCNIPFLNPEIAEATINERGANLARGASNYREDFKRSLRNEPPAGVEAFRVGENLAITPGKVVYRNHLIELIQYSPSTDSVQREPVLMQSAWMMKYYILDLSPHNSLVKYLVDSGHTVYMISWLNPGPEHRNLGMEDYRRHGTLAAIDVVTELQPGRKIHAAGYCLGGILLTITAAAMARDGDERLASVTLFTTMTDFTEVGEINVFMDASEVTLLEDMMWQKGYLDHKQVSGGFQVLKSADLIWSKMVREYYLGHREPMFDLMAWNADGTRMPYRQHSELLRRLYVNNELFEGKYMVEGRAISISDIHCPIFAVAAAGDHVAPWHSVYKLHLQSDATELTFVLTSGGHNVGIVNEPGHAHRSFQLSVCHEGDRCIDPDTWKQRTPTTEGSWWPVWQQWLTRHSSGSEAPPGMGAPDKGYEPLCDSPGTYVLQQ</sequence>
<dbReference type="eggNOG" id="COG3243">
    <property type="taxonomic scope" value="Bacteria"/>
</dbReference>
<dbReference type="STRING" id="1454004.AW11_00510"/>
<feature type="domain" description="Poly-beta-hydroxybutyrate polymerase N-terminal" evidence="4">
    <location>
        <begin position="218"/>
        <end position="386"/>
    </location>
</feature>
<keyword evidence="1 6" id="KW-0808">Transferase</keyword>
<dbReference type="PANTHER" id="PTHR36837">
    <property type="entry name" value="POLY(3-HYDROXYALKANOATE) POLYMERASE SUBUNIT PHAC"/>
    <property type="match status" value="1"/>
</dbReference>
<gene>
    <name evidence="6" type="primary">phbC_2</name>
    <name evidence="6" type="ORF">AW11_00510</name>
</gene>
<feature type="compositionally biased region" description="Low complexity" evidence="3">
    <location>
        <begin position="104"/>
        <end position="123"/>
    </location>
</feature>
<accession>A0A011P6Q6</accession>
<protein>
    <submittedName>
        <fullName evidence="6">Poly-beta-hydroxybutyrate polymerase</fullName>
        <ecNumber evidence="6">2.3.1.-</ecNumber>
    </submittedName>
</protein>
<dbReference type="Proteomes" id="UP000022141">
    <property type="component" value="Unassembled WGS sequence"/>
</dbReference>
<evidence type="ECO:0000259" key="4">
    <source>
        <dbReference type="Pfam" id="PF07167"/>
    </source>
</evidence>
<dbReference type="PANTHER" id="PTHR36837:SF5">
    <property type="entry name" value="POLY-3-HYDROXYBUTYRATE SYNTHASE"/>
    <property type="match status" value="1"/>
</dbReference>
<keyword evidence="2 6" id="KW-0012">Acyltransferase</keyword>
<dbReference type="AlphaFoldDB" id="A0A011P6Q6"/>
<dbReference type="EC" id="2.3.1.-" evidence="6"/>
<proteinExistence type="predicted"/>
<dbReference type="EMBL" id="JEMY01000004">
    <property type="protein sequence ID" value="EXI90653.1"/>
    <property type="molecule type" value="Genomic_DNA"/>
</dbReference>
<dbReference type="InterPro" id="IPR051321">
    <property type="entry name" value="PHA/PHB_synthase"/>
</dbReference>
<evidence type="ECO:0000259" key="5">
    <source>
        <dbReference type="Pfam" id="PF12551"/>
    </source>
</evidence>
<keyword evidence="7" id="KW-1185">Reference proteome</keyword>
<evidence type="ECO:0000256" key="1">
    <source>
        <dbReference type="ARBA" id="ARBA00022679"/>
    </source>
</evidence>
<feature type="compositionally biased region" description="Low complexity" evidence="3">
    <location>
        <begin position="55"/>
        <end position="74"/>
    </location>
</feature>
<dbReference type="Pfam" id="PF07167">
    <property type="entry name" value="PhaC_N"/>
    <property type="match status" value="1"/>
</dbReference>
<dbReference type="GO" id="GO:0042619">
    <property type="term" value="P:poly-hydroxybutyrate biosynthetic process"/>
    <property type="evidence" value="ECO:0007669"/>
    <property type="project" value="InterPro"/>
</dbReference>
<reference evidence="6" key="1">
    <citation type="submission" date="2014-02" db="EMBL/GenBank/DDBJ databases">
        <title>Expanding our view of genomic diversity in Candidatus Accumulibacter clades.</title>
        <authorList>
            <person name="Skennerton C.T."/>
            <person name="Barr J.J."/>
            <person name="Slater F.R."/>
            <person name="Bond P.L."/>
            <person name="Tyson G.W."/>
        </authorList>
    </citation>
    <scope>NUCLEOTIDE SEQUENCE [LARGE SCALE GENOMIC DNA]</scope>
</reference>
<feature type="compositionally biased region" description="Basic residues" evidence="3">
    <location>
        <begin position="40"/>
        <end position="49"/>
    </location>
</feature>
<evidence type="ECO:0000313" key="7">
    <source>
        <dbReference type="Proteomes" id="UP000022141"/>
    </source>
</evidence>
<evidence type="ECO:0000256" key="2">
    <source>
        <dbReference type="ARBA" id="ARBA00023315"/>
    </source>
</evidence>
<dbReference type="InterPro" id="IPR022211">
    <property type="entry name" value="PHBC_N"/>
</dbReference>